<dbReference type="eggNOG" id="ENOG50305HJ">
    <property type="taxonomic scope" value="Bacteria"/>
</dbReference>
<keyword evidence="9" id="KW-1185">Reference proteome</keyword>
<evidence type="ECO:0000256" key="1">
    <source>
        <dbReference type="ARBA" id="ARBA00004418"/>
    </source>
</evidence>
<feature type="site" description="Important for lysozyme inhibition" evidence="5">
    <location>
        <position position="81"/>
    </location>
</feature>
<dbReference type="PIRSF" id="PIRSF009103">
    <property type="entry name" value="Ivy"/>
    <property type="match status" value="1"/>
</dbReference>
<dbReference type="Gene3D" id="3.40.1420.10">
    <property type="entry name" value="Inhibitor of vertebrate lysozyme"/>
    <property type="match status" value="1"/>
</dbReference>
<gene>
    <name evidence="8" type="ORF">HA49_20085</name>
</gene>
<feature type="chain" id="PRO_5001910043" description="C-lysozyme inhibitor" evidence="7">
    <location>
        <begin position="22"/>
        <end position="153"/>
    </location>
</feature>
<dbReference type="Pfam" id="PF08816">
    <property type="entry name" value="Ivy"/>
    <property type="match status" value="1"/>
</dbReference>
<dbReference type="AlphaFoldDB" id="A0A095U6P4"/>
<sequence>MIFRKACAVALLSATALPVVAQPLPGLSSLIDSQQGRRAFSQLIAGQHLPGWIKKGGVETPMQEVTLNNTTYQVYYSCKPHDCAAERFALIYSPADNSMSGLWSRNDEKHNKEQLRWLNISDKFSIDGKTVLYAAISGSLANHPHDFNFSNQN</sequence>
<feature type="disulfide bond" evidence="6">
    <location>
        <begin position="78"/>
        <end position="83"/>
    </location>
</feature>
<dbReference type="Proteomes" id="UP000029577">
    <property type="component" value="Unassembled WGS sequence"/>
</dbReference>
<evidence type="ECO:0000256" key="2">
    <source>
        <dbReference type="ARBA" id="ARBA00009724"/>
    </source>
</evidence>
<dbReference type="SUPFAM" id="SSF89872">
    <property type="entry name" value="Inhibitor of vertebrate lysozyme, Ivy"/>
    <property type="match status" value="1"/>
</dbReference>
<evidence type="ECO:0008006" key="10">
    <source>
        <dbReference type="Google" id="ProtNLM"/>
    </source>
</evidence>
<feature type="signal peptide" evidence="7">
    <location>
        <begin position="1"/>
        <end position="21"/>
    </location>
</feature>
<evidence type="ECO:0000313" key="9">
    <source>
        <dbReference type="Proteomes" id="UP000029577"/>
    </source>
</evidence>
<proteinExistence type="inferred from homology"/>
<comment type="similarity">
    <text evidence="2">Belongs to the ivy family.</text>
</comment>
<protein>
    <recommendedName>
        <fullName evidence="10">C-lysozyme inhibitor</fullName>
    </recommendedName>
</protein>
<evidence type="ECO:0000256" key="3">
    <source>
        <dbReference type="ARBA" id="ARBA00022729"/>
    </source>
</evidence>
<evidence type="ECO:0000256" key="5">
    <source>
        <dbReference type="PIRSR" id="PIRSR009103-1"/>
    </source>
</evidence>
<keyword evidence="6" id="KW-1015">Disulfide bond</keyword>
<dbReference type="EMBL" id="JPKR02000005">
    <property type="protein sequence ID" value="KGD70253.1"/>
    <property type="molecule type" value="Genomic_DNA"/>
</dbReference>
<dbReference type="GO" id="GO:0042597">
    <property type="term" value="C:periplasmic space"/>
    <property type="evidence" value="ECO:0007669"/>
    <property type="project" value="UniProtKB-SubCell"/>
</dbReference>
<evidence type="ECO:0000256" key="6">
    <source>
        <dbReference type="PIRSR" id="PIRSR009103-2"/>
    </source>
</evidence>
<organism evidence="8 9">
    <name type="scientific">Tatumella morbirosei</name>
    <dbReference type="NCBI Taxonomy" id="642227"/>
    <lineage>
        <taxon>Bacteria</taxon>
        <taxon>Pseudomonadati</taxon>
        <taxon>Pseudomonadota</taxon>
        <taxon>Gammaproteobacteria</taxon>
        <taxon>Enterobacterales</taxon>
        <taxon>Erwiniaceae</taxon>
        <taxon>Tatumella</taxon>
    </lineage>
</organism>
<keyword evidence="4" id="KW-0574">Periplasm</keyword>
<accession>A0A095U6P4</accession>
<keyword evidence="3 7" id="KW-0732">Signal</keyword>
<name>A0A095U6P4_9GAMM</name>
<evidence type="ECO:0000313" key="8">
    <source>
        <dbReference type="EMBL" id="KGD70253.1"/>
    </source>
</evidence>
<comment type="caution">
    <text evidence="8">The sequence shown here is derived from an EMBL/GenBank/DDBJ whole genome shotgun (WGS) entry which is preliminary data.</text>
</comment>
<dbReference type="InterPro" id="IPR036501">
    <property type="entry name" value="Inhibitor_vert_lysozyme_sf"/>
</dbReference>
<evidence type="ECO:0000256" key="4">
    <source>
        <dbReference type="ARBA" id="ARBA00022764"/>
    </source>
</evidence>
<comment type="subcellular location">
    <subcellularLocation>
        <location evidence="1">Periplasm</location>
    </subcellularLocation>
</comment>
<dbReference type="OrthoDB" id="9033596at2"/>
<dbReference type="InterPro" id="IPR014453">
    <property type="entry name" value="Inhibitor_vertebrate_lysozyme"/>
</dbReference>
<reference evidence="8" key="1">
    <citation type="submission" date="2014-12" db="EMBL/GenBank/DDBJ databases">
        <title>The draft genome of the Tatumella morbirosei type strain, LMG23360T isolated from pineapple rot.</title>
        <authorList>
            <person name="Smits T.H."/>
            <person name="Palmer M."/>
            <person name="Venter S.N."/>
            <person name="Duffy B."/>
            <person name="Steenkamp E.T."/>
            <person name="Chan W.Y."/>
            <person name="Coutinho T.A."/>
            <person name="Coetzee M.P."/>
            <person name="De Maayer P."/>
        </authorList>
    </citation>
    <scope>NUCLEOTIDE SEQUENCE [LARGE SCALE GENOMIC DNA]</scope>
    <source>
        <strain evidence="8">LMG 23360</strain>
    </source>
</reference>
<evidence type="ECO:0000256" key="7">
    <source>
        <dbReference type="SAM" id="SignalP"/>
    </source>
</evidence>